<comment type="caution">
    <text evidence="1">The sequence shown here is derived from an EMBL/GenBank/DDBJ whole genome shotgun (WGS) entry which is preliminary data.</text>
</comment>
<protein>
    <submittedName>
        <fullName evidence="1">Uncharacterized protein</fullName>
    </submittedName>
</protein>
<accession>A0ABS4W200</accession>
<proteinExistence type="predicted"/>
<gene>
    <name evidence="1" type="ORF">JOF36_005925</name>
</gene>
<dbReference type="Proteomes" id="UP001519295">
    <property type="component" value="Unassembled WGS sequence"/>
</dbReference>
<dbReference type="RefSeq" id="WP_210033306.1">
    <property type="nucleotide sequence ID" value="NZ_JAGINU010000001.1"/>
</dbReference>
<organism evidence="1 2">
    <name type="scientific">Pseudonocardia parietis</name>
    <dbReference type="NCBI Taxonomy" id="570936"/>
    <lineage>
        <taxon>Bacteria</taxon>
        <taxon>Bacillati</taxon>
        <taxon>Actinomycetota</taxon>
        <taxon>Actinomycetes</taxon>
        <taxon>Pseudonocardiales</taxon>
        <taxon>Pseudonocardiaceae</taxon>
        <taxon>Pseudonocardia</taxon>
    </lineage>
</organism>
<name>A0ABS4W200_9PSEU</name>
<reference evidence="1 2" key="1">
    <citation type="submission" date="2021-03" db="EMBL/GenBank/DDBJ databases">
        <title>Sequencing the genomes of 1000 actinobacteria strains.</title>
        <authorList>
            <person name="Klenk H.-P."/>
        </authorList>
    </citation>
    <scope>NUCLEOTIDE SEQUENCE [LARGE SCALE GENOMIC DNA]</scope>
    <source>
        <strain evidence="1 2">DSM 45256</strain>
    </source>
</reference>
<keyword evidence="2" id="KW-1185">Reference proteome</keyword>
<sequence>MAELVFDEDRNQWVWAAAITDVSGSAGATFTAAEQAIVNDLVAKVNAILAALRAAGKIAND</sequence>
<dbReference type="EMBL" id="JAGINU010000001">
    <property type="protein sequence ID" value="MBP2370229.1"/>
    <property type="molecule type" value="Genomic_DNA"/>
</dbReference>
<evidence type="ECO:0000313" key="2">
    <source>
        <dbReference type="Proteomes" id="UP001519295"/>
    </source>
</evidence>
<evidence type="ECO:0000313" key="1">
    <source>
        <dbReference type="EMBL" id="MBP2370229.1"/>
    </source>
</evidence>